<gene>
    <name evidence="12" type="ORF">IDM36_16955</name>
</gene>
<dbReference type="GO" id="GO:0009297">
    <property type="term" value="P:pilus assembly"/>
    <property type="evidence" value="ECO:0007669"/>
    <property type="project" value="InterPro"/>
</dbReference>
<proteinExistence type="inferred from homology"/>
<dbReference type="Pfam" id="PF13953">
    <property type="entry name" value="PapC_C"/>
    <property type="match status" value="1"/>
</dbReference>
<keyword evidence="6" id="KW-0732">Signal</keyword>
<feature type="domain" description="PapC-like C-terminal" evidence="10">
    <location>
        <begin position="766"/>
        <end position="821"/>
    </location>
</feature>
<organism evidence="12">
    <name type="scientific">Enterobacter mori</name>
    <dbReference type="NCBI Taxonomy" id="539813"/>
    <lineage>
        <taxon>Bacteria</taxon>
        <taxon>Pseudomonadati</taxon>
        <taxon>Pseudomonadota</taxon>
        <taxon>Gammaproteobacteria</taxon>
        <taxon>Enterobacterales</taxon>
        <taxon>Enterobacteriaceae</taxon>
        <taxon>Enterobacter</taxon>
    </lineage>
</organism>
<evidence type="ECO:0000256" key="1">
    <source>
        <dbReference type="ARBA" id="ARBA00004571"/>
    </source>
</evidence>
<dbReference type="InterPro" id="IPR018030">
    <property type="entry name" value="Fimbrial_membr_usher_CS"/>
</dbReference>
<evidence type="ECO:0000259" key="10">
    <source>
        <dbReference type="Pfam" id="PF13953"/>
    </source>
</evidence>
<dbReference type="AlphaFoldDB" id="A0A7T0GY79"/>
<evidence type="ECO:0000256" key="4">
    <source>
        <dbReference type="ARBA" id="ARBA00022452"/>
    </source>
</evidence>
<keyword evidence="3 9" id="KW-0813">Transport</keyword>
<dbReference type="InterPro" id="IPR025885">
    <property type="entry name" value="PapC_N"/>
</dbReference>
<dbReference type="PANTHER" id="PTHR30451:SF10">
    <property type="entry name" value="OUTER MEMBRANE USHER PROTEIN YFCU-RELATED"/>
    <property type="match status" value="1"/>
</dbReference>
<comment type="similarity">
    <text evidence="2 9">Belongs to the fimbrial export usher family.</text>
</comment>
<dbReference type="PANTHER" id="PTHR30451">
    <property type="entry name" value="OUTER MEMBRANE USHER PROTEIN"/>
    <property type="match status" value="1"/>
</dbReference>
<dbReference type="InterPro" id="IPR037224">
    <property type="entry name" value="PapC_N_sf"/>
</dbReference>
<dbReference type="Pfam" id="PF13954">
    <property type="entry name" value="PapC_N"/>
    <property type="match status" value="1"/>
</dbReference>
<dbReference type="GO" id="GO:0015473">
    <property type="term" value="F:fimbrial usher porin activity"/>
    <property type="evidence" value="ECO:0007669"/>
    <property type="project" value="InterPro"/>
</dbReference>
<protein>
    <submittedName>
        <fullName evidence="12">Outer membrane usher protein</fullName>
    </submittedName>
</protein>
<evidence type="ECO:0000256" key="8">
    <source>
        <dbReference type="ARBA" id="ARBA00023237"/>
    </source>
</evidence>
<keyword evidence="8 9" id="KW-0998">Cell outer membrane</keyword>
<evidence type="ECO:0000256" key="2">
    <source>
        <dbReference type="ARBA" id="ARBA00008064"/>
    </source>
</evidence>
<evidence type="ECO:0000313" key="12">
    <source>
        <dbReference type="EMBL" id="QPJ99576.1"/>
    </source>
</evidence>
<evidence type="ECO:0000256" key="3">
    <source>
        <dbReference type="ARBA" id="ARBA00022448"/>
    </source>
</evidence>
<dbReference type="SUPFAM" id="SSF141729">
    <property type="entry name" value="FimD N-terminal domain-like"/>
    <property type="match status" value="1"/>
</dbReference>
<name>A0A7T0GY79_9ENTR</name>
<keyword evidence="7 9" id="KW-0472">Membrane</keyword>
<dbReference type="InterPro" id="IPR025949">
    <property type="entry name" value="PapC-like_C"/>
</dbReference>
<dbReference type="EMBL" id="CP061801">
    <property type="protein sequence ID" value="QPJ99576.1"/>
    <property type="molecule type" value="Genomic_DNA"/>
</dbReference>
<evidence type="ECO:0000256" key="5">
    <source>
        <dbReference type="ARBA" id="ARBA00022692"/>
    </source>
</evidence>
<dbReference type="InterPro" id="IPR043142">
    <property type="entry name" value="PapC-like_C_sf"/>
</dbReference>
<accession>A0A7T0GY79</accession>
<dbReference type="GO" id="GO:0009279">
    <property type="term" value="C:cell outer membrane"/>
    <property type="evidence" value="ECO:0007669"/>
    <property type="project" value="UniProtKB-SubCell"/>
</dbReference>
<dbReference type="Gene3D" id="3.10.20.410">
    <property type="match status" value="1"/>
</dbReference>
<dbReference type="Gene3D" id="2.60.40.3110">
    <property type="match status" value="1"/>
</dbReference>
<dbReference type="PROSITE" id="PS01151">
    <property type="entry name" value="FIMBRIAL_USHER"/>
    <property type="match status" value="1"/>
</dbReference>
<dbReference type="Pfam" id="PF00577">
    <property type="entry name" value="Usher"/>
    <property type="match status" value="1"/>
</dbReference>
<evidence type="ECO:0000256" key="7">
    <source>
        <dbReference type="ARBA" id="ARBA00023136"/>
    </source>
</evidence>
<dbReference type="Gene3D" id="2.60.40.2610">
    <property type="entry name" value="Outer membrane usher protein FimD, plug domain"/>
    <property type="match status" value="1"/>
</dbReference>
<evidence type="ECO:0000256" key="6">
    <source>
        <dbReference type="ARBA" id="ARBA00022729"/>
    </source>
</evidence>
<dbReference type="InterPro" id="IPR042186">
    <property type="entry name" value="FimD_plug_dom"/>
</dbReference>
<feature type="domain" description="PapC N-terminal" evidence="11">
    <location>
        <begin position="42"/>
        <end position="187"/>
    </location>
</feature>
<keyword evidence="5 9" id="KW-0812">Transmembrane</keyword>
<dbReference type="InterPro" id="IPR000015">
    <property type="entry name" value="Fimb_usher"/>
</dbReference>
<dbReference type="Gene3D" id="2.60.40.2070">
    <property type="match status" value="1"/>
</dbReference>
<keyword evidence="4" id="KW-1134">Transmembrane beta strand</keyword>
<evidence type="ECO:0000259" key="11">
    <source>
        <dbReference type="Pfam" id="PF13954"/>
    </source>
</evidence>
<reference evidence="12" key="1">
    <citation type="submission" date="2020-09" db="EMBL/GenBank/DDBJ databases">
        <title>First Report of a novel Colistin-Resistant species of Enterobacter cloacae complex Producing MCR-5 isolated from hospital sewage water.</title>
        <authorList>
            <person name="Zhou K."/>
        </authorList>
    </citation>
    <scope>NUCLEOTIDE SEQUENCE [LARGE SCALE GENOMIC DNA]</scope>
    <source>
        <strain evidence="12">HSW1412</strain>
    </source>
</reference>
<evidence type="ECO:0000256" key="9">
    <source>
        <dbReference type="RuleBase" id="RU003884"/>
    </source>
</evidence>
<sequence length="841" mass="91466">MSSRTKFAQNTSNVFVFNTRLRLLTVLLLLGNIPVVLADSVEFNTDVLDVKERTQIDISRFSQAGYIMPGDYRLAVQINKSELPEEDITFLAPENDPEGSAACLSPDLVSRLGLKENKINDLNWWNNGKCLDLASLPGASVRADLGAGTLYVGVPQAYLDYIADNWDPPSRWDDGVPGMIFDYYVNASNTRPVSGAQSQSVSGNGVAGINVGPWRLRADWQAQYDRTEGDQKSTRKQMDWSRYYAFRAIKSLKSELTLGESYLSSSMFDSFRYTGVGLQSDDRQIPPNLRGYAPEVTGVAKTNAKVTISQQGRVIYETNVAAGPFRIQDLSNTVTGKLDVVVKEEDGSLHTFQVDTASIPYLSRPGTVRFNLATGKPSNFTHQVQGPEFITGELSWGVSNGWSLYGGGLFAGDYNAIALGVGRDLLTLGAVSVDITQSQAKLPGEDVLRGGSYRLSYSKRFDEYDSQITFAGYRFSERNFMNMSQYLNARDEGASNAGNGKELYTITMNKQFRGLNTSAYLSYSHQTYWDRAASDSLNLSLSSYFDIGRFKNVSASLSAYQTLYDGVKDKGAYLSFSLPWGEHGTLGYSGSVSGGQSSHSVDYYDRVNDNDSYRISGGATSEGRATANGYYTHQGDITDLNLNASYEESRYSSVGMSLQGGITATPYGAALHRNSSNGGTRMMVDTAGVSDVPVRGNSGITRTNIFGKAVISDVNSYYRSNVSVDLDTLPEDVDATRSVIQDTLTSGAIGYRKFGILAGQKAMVFITLEKGKMPPFGAVITNTANEQTGIVSDDGNAWLAGVVPGAVMEVSWDGVGQCRLTLPDPLPPLNNALLLPCTAKI</sequence>
<comment type="subcellular location">
    <subcellularLocation>
        <location evidence="1 9">Cell outer membrane</location>
        <topology evidence="1 9">Multi-pass membrane protein</topology>
    </subcellularLocation>
</comment>
<keyword evidence="9" id="KW-1029">Fimbrium biogenesis</keyword>
<dbReference type="NCBIfam" id="NF011812">
    <property type="entry name" value="PRK15284.1"/>
    <property type="match status" value="1"/>
</dbReference>